<accession>A0A371EYU5</accession>
<organism evidence="1 2">
    <name type="scientific">Mucuna pruriens</name>
    <name type="common">Velvet bean</name>
    <name type="synonym">Dolichos pruriens</name>
    <dbReference type="NCBI Taxonomy" id="157652"/>
    <lineage>
        <taxon>Eukaryota</taxon>
        <taxon>Viridiplantae</taxon>
        <taxon>Streptophyta</taxon>
        <taxon>Embryophyta</taxon>
        <taxon>Tracheophyta</taxon>
        <taxon>Spermatophyta</taxon>
        <taxon>Magnoliopsida</taxon>
        <taxon>eudicotyledons</taxon>
        <taxon>Gunneridae</taxon>
        <taxon>Pentapetalae</taxon>
        <taxon>rosids</taxon>
        <taxon>fabids</taxon>
        <taxon>Fabales</taxon>
        <taxon>Fabaceae</taxon>
        <taxon>Papilionoideae</taxon>
        <taxon>50 kb inversion clade</taxon>
        <taxon>NPAAA clade</taxon>
        <taxon>indigoferoid/millettioid clade</taxon>
        <taxon>Phaseoleae</taxon>
        <taxon>Mucuna</taxon>
    </lineage>
</organism>
<feature type="non-terminal residue" evidence="1">
    <location>
        <position position="1"/>
    </location>
</feature>
<dbReference type="EMBL" id="QJKJ01011419">
    <property type="protein sequence ID" value="RDX71235.1"/>
    <property type="molecule type" value="Genomic_DNA"/>
</dbReference>
<evidence type="ECO:0000313" key="2">
    <source>
        <dbReference type="Proteomes" id="UP000257109"/>
    </source>
</evidence>
<protein>
    <submittedName>
        <fullName evidence="1">Uncharacterized protein</fullName>
    </submittedName>
</protein>
<proteinExistence type="predicted"/>
<dbReference type="OrthoDB" id="778454at2759"/>
<evidence type="ECO:0000313" key="1">
    <source>
        <dbReference type="EMBL" id="RDX71235.1"/>
    </source>
</evidence>
<sequence length="288" mass="31998">MDRSMIDVANGGALNDKTPIVARHLISNMASNTLQFGIRGPSQSRMVNEIGAASNLRLENQLSELTSLVRKLAVGQHQPNMAAKVCGICTSMKYPTDLCPTLQETESDQPENVGAIGGYQYGKHHIRTSHLIINIEFAIPNTTFPIAATIENATLRQFFISRGPDEATCSQQFRVSAICKLQQHAVPTKYERHNPRPQHVDRTVSQHCDPFIVGSIQQPSLTNNSESERERKCIYAKKWKRTILTSTIATEINRSRLRTGCQLIGAATRENYPIVVSNSDCLGKEIRV</sequence>
<name>A0A371EYU5_MUCPR</name>
<dbReference type="AlphaFoldDB" id="A0A371EYU5"/>
<comment type="caution">
    <text evidence="1">The sequence shown here is derived from an EMBL/GenBank/DDBJ whole genome shotgun (WGS) entry which is preliminary data.</text>
</comment>
<gene>
    <name evidence="1" type="ORF">CR513_49450</name>
</gene>
<keyword evidence="2" id="KW-1185">Reference proteome</keyword>
<dbReference type="Proteomes" id="UP000257109">
    <property type="component" value="Unassembled WGS sequence"/>
</dbReference>
<reference evidence="1" key="1">
    <citation type="submission" date="2018-05" db="EMBL/GenBank/DDBJ databases">
        <title>Draft genome of Mucuna pruriens seed.</title>
        <authorList>
            <person name="Nnadi N.E."/>
            <person name="Vos R."/>
            <person name="Hasami M.H."/>
            <person name="Devisetty U.K."/>
            <person name="Aguiy J.C."/>
        </authorList>
    </citation>
    <scope>NUCLEOTIDE SEQUENCE [LARGE SCALE GENOMIC DNA]</scope>
    <source>
        <strain evidence="1">JCA_2017</strain>
    </source>
</reference>